<name>A0A8S3XN61_PARAO</name>
<evidence type="ECO:0000256" key="1">
    <source>
        <dbReference type="SAM" id="MobiDB-lite"/>
    </source>
</evidence>
<evidence type="ECO:0000313" key="2">
    <source>
        <dbReference type="EMBL" id="CAG5029342.1"/>
    </source>
</evidence>
<reference evidence="2" key="1">
    <citation type="submission" date="2021-04" db="EMBL/GenBank/DDBJ databases">
        <authorList>
            <person name="Tunstrom K."/>
        </authorList>
    </citation>
    <scope>NUCLEOTIDE SEQUENCE</scope>
</reference>
<feature type="region of interest" description="Disordered" evidence="1">
    <location>
        <begin position="95"/>
        <end position="120"/>
    </location>
</feature>
<comment type="caution">
    <text evidence="2">The sequence shown here is derived from an EMBL/GenBank/DDBJ whole genome shotgun (WGS) entry which is preliminary data.</text>
</comment>
<accession>A0A8S3XN61</accession>
<sequence>MTFFEQEKVEKQLITPYDVHDVVAMKSIARLKNENSRDTCGSTLLTQPDAPSEIEIKLLENEKKYQALLKSFDNVIKRTAAATGISERTLRNIKTEAKKIKTSSPEPSTSSTQEIKLTSPRKKKIATKRLEIDDFMVCSIRNIIDRFYS</sequence>
<feature type="compositionally biased region" description="Low complexity" evidence="1">
    <location>
        <begin position="102"/>
        <end position="112"/>
    </location>
</feature>
<dbReference type="Proteomes" id="UP000691718">
    <property type="component" value="Unassembled WGS sequence"/>
</dbReference>
<dbReference type="EMBL" id="CAJQZP010001207">
    <property type="protein sequence ID" value="CAG5029342.1"/>
    <property type="molecule type" value="Genomic_DNA"/>
</dbReference>
<keyword evidence="3" id="KW-1185">Reference proteome</keyword>
<proteinExistence type="predicted"/>
<dbReference type="OrthoDB" id="6511194at2759"/>
<evidence type="ECO:0000313" key="3">
    <source>
        <dbReference type="Proteomes" id="UP000691718"/>
    </source>
</evidence>
<gene>
    <name evidence="2" type="ORF">PAPOLLO_LOCUS19210</name>
</gene>
<protein>
    <submittedName>
        <fullName evidence="2">(apollo) hypothetical protein</fullName>
    </submittedName>
</protein>
<organism evidence="2 3">
    <name type="scientific">Parnassius apollo</name>
    <name type="common">Apollo butterfly</name>
    <name type="synonym">Papilio apollo</name>
    <dbReference type="NCBI Taxonomy" id="110799"/>
    <lineage>
        <taxon>Eukaryota</taxon>
        <taxon>Metazoa</taxon>
        <taxon>Ecdysozoa</taxon>
        <taxon>Arthropoda</taxon>
        <taxon>Hexapoda</taxon>
        <taxon>Insecta</taxon>
        <taxon>Pterygota</taxon>
        <taxon>Neoptera</taxon>
        <taxon>Endopterygota</taxon>
        <taxon>Lepidoptera</taxon>
        <taxon>Glossata</taxon>
        <taxon>Ditrysia</taxon>
        <taxon>Papilionoidea</taxon>
        <taxon>Papilionidae</taxon>
        <taxon>Parnassiinae</taxon>
        <taxon>Parnassini</taxon>
        <taxon>Parnassius</taxon>
        <taxon>Parnassius</taxon>
    </lineage>
</organism>
<dbReference type="AlphaFoldDB" id="A0A8S3XN61"/>